<comment type="caution">
    <text evidence="3">The sequence shown here is derived from an EMBL/GenBank/DDBJ whole genome shotgun (WGS) entry which is preliminary data.</text>
</comment>
<protein>
    <recommendedName>
        <fullName evidence="2">GGDEF domain-containing protein</fullName>
    </recommendedName>
</protein>
<dbReference type="Pfam" id="PF00990">
    <property type="entry name" value="GGDEF"/>
    <property type="match status" value="1"/>
</dbReference>
<dbReference type="Gene3D" id="3.30.70.270">
    <property type="match status" value="1"/>
</dbReference>
<dbReference type="InterPro" id="IPR029787">
    <property type="entry name" value="Nucleotide_cyclase"/>
</dbReference>
<reference evidence="3 4" key="1">
    <citation type="submission" date="2021-01" db="EMBL/GenBank/DDBJ databases">
        <title>Whole genome shotgun sequence of Actinoplanes palleronii NBRC 14916.</title>
        <authorList>
            <person name="Komaki H."/>
            <person name="Tamura T."/>
        </authorList>
    </citation>
    <scope>NUCLEOTIDE SEQUENCE [LARGE SCALE GENOMIC DNA]</scope>
    <source>
        <strain evidence="3 4">NBRC 14916</strain>
    </source>
</reference>
<evidence type="ECO:0000313" key="4">
    <source>
        <dbReference type="Proteomes" id="UP000624709"/>
    </source>
</evidence>
<accession>A0ABQ4B0P3</accession>
<keyword evidence="1" id="KW-0732">Signal</keyword>
<gene>
    <name evidence="3" type="ORF">Apa02nite_003560</name>
</gene>
<organism evidence="3 4">
    <name type="scientific">Actinoplanes palleronii</name>
    <dbReference type="NCBI Taxonomy" id="113570"/>
    <lineage>
        <taxon>Bacteria</taxon>
        <taxon>Bacillati</taxon>
        <taxon>Actinomycetota</taxon>
        <taxon>Actinomycetes</taxon>
        <taxon>Micromonosporales</taxon>
        <taxon>Micromonosporaceae</taxon>
        <taxon>Actinoplanes</taxon>
    </lineage>
</organism>
<feature type="signal peptide" evidence="1">
    <location>
        <begin position="1"/>
        <end position="27"/>
    </location>
</feature>
<sequence length="252" mass="26485">MRQKMRARAALVGLALGVVALAGCAMAGVSDPWAIGVLTAFDLLLLAACVRPLFGDDTDQPGELEPRLDGLTGLPDRRALTAVVERTLPVADSDQEPAGLLVFGVHELADVTDTLGPAIGDLLLKEVAARLAAAVRDTDTVGRLGDDEFAVLLPQVGSAPACLDTARRLLDLVRGPADLDGYQVRISAAVGAAVYPVHAATTTELFVRAETALRAASRSRDGAALYEVGVEGDLRPRNEIDSREHRPALPSR</sequence>
<dbReference type="InterPro" id="IPR052155">
    <property type="entry name" value="Biofilm_reg_signaling"/>
</dbReference>
<dbReference type="PANTHER" id="PTHR44757">
    <property type="entry name" value="DIGUANYLATE CYCLASE DGCP"/>
    <property type="match status" value="1"/>
</dbReference>
<dbReference type="EMBL" id="BOMS01000008">
    <property type="protein sequence ID" value="GIE64248.1"/>
    <property type="molecule type" value="Genomic_DNA"/>
</dbReference>
<evidence type="ECO:0000313" key="3">
    <source>
        <dbReference type="EMBL" id="GIE64248.1"/>
    </source>
</evidence>
<dbReference type="Proteomes" id="UP000624709">
    <property type="component" value="Unassembled WGS sequence"/>
</dbReference>
<dbReference type="SMART" id="SM00267">
    <property type="entry name" value="GGDEF"/>
    <property type="match status" value="1"/>
</dbReference>
<dbReference type="NCBIfam" id="TIGR00254">
    <property type="entry name" value="GGDEF"/>
    <property type="match status" value="1"/>
</dbReference>
<dbReference type="PROSITE" id="PS50887">
    <property type="entry name" value="GGDEF"/>
    <property type="match status" value="1"/>
</dbReference>
<dbReference type="PANTHER" id="PTHR44757:SF2">
    <property type="entry name" value="BIOFILM ARCHITECTURE MAINTENANCE PROTEIN MBAA"/>
    <property type="match status" value="1"/>
</dbReference>
<name>A0ABQ4B0P3_9ACTN</name>
<feature type="chain" id="PRO_5047164506" description="GGDEF domain-containing protein" evidence="1">
    <location>
        <begin position="28"/>
        <end position="252"/>
    </location>
</feature>
<evidence type="ECO:0000256" key="1">
    <source>
        <dbReference type="SAM" id="SignalP"/>
    </source>
</evidence>
<dbReference type="CDD" id="cd01949">
    <property type="entry name" value="GGDEF"/>
    <property type="match status" value="1"/>
</dbReference>
<evidence type="ECO:0000259" key="2">
    <source>
        <dbReference type="PROSITE" id="PS50887"/>
    </source>
</evidence>
<dbReference type="InterPro" id="IPR000160">
    <property type="entry name" value="GGDEF_dom"/>
</dbReference>
<proteinExistence type="predicted"/>
<dbReference type="InterPro" id="IPR043128">
    <property type="entry name" value="Rev_trsase/Diguanyl_cyclase"/>
</dbReference>
<dbReference type="SUPFAM" id="SSF55073">
    <property type="entry name" value="Nucleotide cyclase"/>
    <property type="match status" value="1"/>
</dbReference>
<feature type="domain" description="GGDEF" evidence="2">
    <location>
        <begin position="96"/>
        <end position="228"/>
    </location>
</feature>
<dbReference type="PROSITE" id="PS51257">
    <property type="entry name" value="PROKAR_LIPOPROTEIN"/>
    <property type="match status" value="1"/>
</dbReference>
<keyword evidence="4" id="KW-1185">Reference proteome</keyword>